<organism evidence="1 2">
    <name type="scientific">Laetiporus sulphureus 93-53</name>
    <dbReference type="NCBI Taxonomy" id="1314785"/>
    <lineage>
        <taxon>Eukaryota</taxon>
        <taxon>Fungi</taxon>
        <taxon>Dikarya</taxon>
        <taxon>Basidiomycota</taxon>
        <taxon>Agaricomycotina</taxon>
        <taxon>Agaricomycetes</taxon>
        <taxon>Polyporales</taxon>
        <taxon>Laetiporus</taxon>
    </lineage>
</organism>
<proteinExistence type="predicted"/>
<protein>
    <submittedName>
        <fullName evidence="1">Uncharacterized protein</fullName>
    </submittedName>
</protein>
<dbReference type="RefSeq" id="XP_040763875.1">
    <property type="nucleotide sequence ID" value="XM_040907070.1"/>
</dbReference>
<dbReference type="GeneID" id="63824099"/>
<gene>
    <name evidence="1" type="ORF">LAESUDRAFT_714498</name>
</gene>
<reference evidence="1 2" key="1">
    <citation type="journal article" date="2016" name="Mol. Biol. Evol.">
        <title>Comparative Genomics of Early-Diverging Mushroom-Forming Fungi Provides Insights into the Origins of Lignocellulose Decay Capabilities.</title>
        <authorList>
            <person name="Nagy L.G."/>
            <person name="Riley R."/>
            <person name="Tritt A."/>
            <person name="Adam C."/>
            <person name="Daum C."/>
            <person name="Floudas D."/>
            <person name="Sun H."/>
            <person name="Yadav J.S."/>
            <person name="Pangilinan J."/>
            <person name="Larsson K.H."/>
            <person name="Matsuura K."/>
            <person name="Barry K."/>
            <person name="Labutti K."/>
            <person name="Kuo R."/>
            <person name="Ohm R.A."/>
            <person name="Bhattacharya S.S."/>
            <person name="Shirouzu T."/>
            <person name="Yoshinaga Y."/>
            <person name="Martin F.M."/>
            <person name="Grigoriev I.V."/>
            <person name="Hibbett D.S."/>
        </authorList>
    </citation>
    <scope>NUCLEOTIDE SEQUENCE [LARGE SCALE GENOMIC DNA]</scope>
    <source>
        <strain evidence="1 2">93-53</strain>
    </source>
</reference>
<dbReference type="InParanoid" id="A0A165E2S2"/>
<evidence type="ECO:0000313" key="2">
    <source>
        <dbReference type="Proteomes" id="UP000076871"/>
    </source>
</evidence>
<name>A0A165E2S2_9APHY</name>
<keyword evidence="2" id="KW-1185">Reference proteome</keyword>
<accession>A0A165E2S2</accession>
<dbReference type="EMBL" id="KV427626">
    <property type="protein sequence ID" value="KZT06135.1"/>
    <property type="molecule type" value="Genomic_DNA"/>
</dbReference>
<evidence type="ECO:0000313" key="1">
    <source>
        <dbReference type="EMBL" id="KZT06135.1"/>
    </source>
</evidence>
<dbReference type="AlphaFoldDB" id="A0A165E2S2"/>
<sequence>MVSKSCSGDPNGSCLHSVPAVSIRSARWPISDQCGPTNNETLELRLNVAGEIARAAWIAEFVIPVIWCSGWLIQAQANPSRAAAPLNAAYTKMQYVFNPVLRTSSISTDMTYDSEEAHQIVEGHRSTERENDTSKDRRVTAGCYQMLDSIEPVGTPSVQANSSIGMREKLTQRLDIQNSGILAQGAVLPSLPWAWTATTAAQKWTSG</sequence>
<dbReference type="Proteomes" id="UP000076871">
    <property type="component" value="Unassembled WGS sequence"/>
</dbReference>